<protein>
    <recommendedName>
        <fullName evidence="4">Cytochrome c domain-containing protein</fullName>
    </recommendedName>
</protein>
<sequence>MRKNLLLAGGVFIAALFLQNCNSAKNTYVTPVTFTYSKDIVPIMQTSCTPCHFPPEGKKVALNSFETVKDNIGDIIHSVTVPKDNHKFMPFKNKKPALTESQIAVFVTWQKEGMPN</sequence>
<dbReference type="RefSeq" id="WP_132007316.1">
    <property type="nucleotide sequence ID" value="NZ_SMFK01000010.1"/>
</dbReference>
<feature type="chain" id="PRO_5020414876" description="Cytochrome c domain-containing protein" evidence="1">
    <location>
        <begin position="25"/>
        <end position="116"/>
    </location>
</feature>
<dbReference type="EMBL" id="SMFK01000010">
    <property type="protein sequence ID" value="TDD95579.1"/>
    <property type="molecule type" value="Genomic_DNA"/>
</dbReference>
<proteinExistence type="predicted"/>
<feature type="signal peptide" evidence="1">
    <location>
        <begin position="1"/>
        <end position="24"/>
    </location>
</feature>
<dbReference type="Proteomes" id="UP000295479">
    <property type="component" value="Unassembled WGS sequence"/>
</dbReference>
<name>A0A4R5C9X8_9FLAO</name>
<keyword evidence="3" id="KW-1185">Reference proteome</keyword>
<organism evidence="2 3">
    <name type="scientific">Flavobacterium cellulosilyticum</name>
    <dbReference type="NCBI Taxonomy" id="2541731"/>
    <lineage>
        <taxon>Bacteria</taxon>
        <taxon>Pseudomonadati</taxon>
        <taxon>Bacteroidota</taxon>
        <taxon>Flavobacteriia</taxon>
        <taxon>Flavobacteriales</taxon>
        <taxon>Flavobacteriaceae</taxon>
        <taxon>Flavobacterium</taxon>
    </lineage>
</organism>
<reference evidence="2 3" key="1">
    <citation type="submission" date="2019-03" db="EMBL/GenBank/DDBJ databases">
        <title>Flavobacterium AR-3-4 sp. nov. isolated from arctic soil.</title>
        <authorList>
            <person name="Chaudhary D.K."/>
        </authorList>
    </citation>
    <scope>NUCLEOTIDE SEQUENCE [LARGE SCALE GENOMIC DNA]</scope>
    <source>
        <strain evidence="2 3">AR-3-4</strain>
    </source>
</reference>
<evidence type="ECO:0000256" key="1">
    <source>
        <dbReference type="SAM" id="SignalP"/>
    </source>
</evidence>
<evidence type="ECO:0000313" key="2">
    <source>
        <dbReference type="EMBL" id="TDD95579.1"/>
    </source>
</evidence>
<gene>
    <name evidence="2" type="ORF">E0F76_14055</name>
</gene>
<evidence type="ECO:0008006" key="4">
    <source>
        <dbReference type="Google" id="ProtNLM"/>
    </source>
</evidence>
<dbReference type="AlphaFoldDB" id="A0A4R5C9X8"/>
<accession>A0A4R5C9X8</accession>
<evidence type="ECO:0000313" key="3">
    <source>
        <dbReference type="Proteomes" id="UP000295479"/>
    </source>
</evidence>
<comment type="caution">
    <text evidence="2">The sequence shown here is derived from an EMBL/GenBank/DDBJ whole genome shotgun (WGS) entry which is preliminary data.</text>
</comment>
<dbReference type="OrthoDB" id="9786191at2"/>
<keyword evidence="1" id="KW-0732">Signal</keyword>